<sequence>MANDSEVTEAQRGYDEPKIPELEKAPSSSLGAPIQCPPQSSKRPLEAPVLEFKSNNSILAFVMSGMSAAGHVLVLWAIKRNEHPGAERNPKVWRRQDAVSPQGRGVADVSHAMDHPFSTPSKDGEGACYTSLISDICYPPQEDSTYFTGILQKENGHVTTSESPEELSTPGPSLPDVPGTEPHGLLVLILE</sequence>
<name>A0AA40HXM1_CNENI</name>
<evidence type="ECO:0000256" key="1">
    <source>
        <dbReference type="SAM" id="MobiDB-lite"/>
    </source>
</evidence>
<protein>
    <submittedName>
        <fullName evidence="2">Uncharacterized protein</fullName>
    </submittedName>
</protein>
<gene>
    <name evidence="2" type="ORF">QTO34_019938</name>
</gene>
<dbReference type="Proteomes" id="UP001177744">
    <property type="component" value="Unassembled WGS sequence"/>
</dbReference>
<keyword evidence="3" id="KW-1185">Reference proteome</keyword>
<feature type="compositionally biased region" description="Basic and acidic residues" evidence="1">
    <location>
        <begin position="12"/>
        <end position="24"/>
    </location>
</feature>
<reference evidence="2" key="1">
    <citation type="submission" date="2023-06" db="EMBL/GenBank/DDBJ databases">
        <title>Reference genome for the Northern bat (Eptesicus nilssonii), a most northern bat species.</title>
        <authorList>
            <person name="Laine V.N."/>
            <person name="Pulliainen A.T."/>
            <person name="Lilley T.M."/>
        </authorList>
    </citation>
    <scope>NUCLEOTIDE SEQUENCE</scope>
    <source>
        <strain evidence="2">BLF_Eptnil</strain>
        <tissue evidence="2">Kidney</tissue>
    </source>
</reference>
<feature type="region of interest" description="Disordered" evidence="1">
    <location>
        <begin position="156"/>
        <end position="183"/>
    </location>
</feature>
<proteinExistence type="predicted"/>
<organism evidence="2 3">
    <name type="scientific">Cnephaeus nilssonii</name>
    <name type="common">Northern bat</name>
    <name type="synonym">Eptesicus nilssonii</name>
    <dbReference type="NCBI Taxonomy" id="3371016"/>
    <lineage>
        <taxon>Eukaryota</taxon>
        <taxon>Metazoa</taxon>
        <taxon>Chordata</taxon>
        <taxon>Craniata</taxon>
        <taxon>Vertebrata</taxon>
        <taxon>Euteleostomi</taxon>
        <taxon>Mammalia</taxon>
        <taxon>Eutheria</taxon>
        <taxon>Laurasiatheria</taxon>
        <taxon>Chiroptera</taxon>
        <taxon>Yangochiroptera</taxon>
        <taxon>Vespertilionidae</taxon>
        <taxon>Cnephaeus</taxon>
    </lineage>
</organism>
<evidence type="ECO:0000313" key="2">
    <source>
        <dbReference type="EMBL" id="KAK1339259.1"/>
    </source>
</evidence>
<evidence type="ECO:0000313" key="3">
    <source>
        <dbReference type="Proteomes" id="UP001177744"/>
    </source>
</evidence>
<feature type="region of interest" description="Disordered" evidence="1">
    <location>
        <begin position="1"/>
        <end position="42"/>
    </location>
</feature>
<dbReference type="EMBL" id="JAULJE010000009">
    <property type="protein sequence ID" value="KAK1339259.1"/>
    <property type="molecule type" value="Genomic_DNA"/>
</dbReference>
<dbReference type="AlphaFoldDB" id="A0AA40HXM1"/>
<accession>A0AA40HXM1</accession>
<comment type="caution">
    <text evidence="2">The sequence shown here is derived from an EMBL/GenBank/DDBJ whole genome shotgun (WGS) entry which is preliminary data.</text>
</comment>